<evidence type="ECO:0000313" key="3">
    <source>
        <dbReference type="Proteomes" id="UP000225706"/>
    </source>
</evidence>
<dbReference type="PANTHER" id="PTHR19446">
    <property type="entry name" value="REVERSE TRANSCRIPTASES"/>
    <property type="match status" value="1"/>
</dbReference>
<reference evidence="3" key="1">
    <citation type="journal article" date="2017" name="bioRxiv">
        <title>Comparative analysis of the genomes of Stylophora pistillata and Acropora digitifera provides evidence for extensive differences between species of corals.</title>
        <authorList>
            <person name="Voolstra C.R."/>
            <person name="Li Y."/>
            <person name="Liew Y.J."/>
            <person name="Baumgarten S."/>
            <person name="Zoccola D."/>
            <person name="Flot J.-F."/>
            <person name="Tambutte S."/>
            <person name="Allemand D."/>
            <person name="Aranda M."/>
        </authorList>
    </citation>
    <scope>NUCLEOTIDE SEQUENCE [LARGE SCALE GENOMIC DNA]</scope>
</reference>
<evidence type="ECO:0000313" key="2">
    <source>
        <dbReference type="EMBL" id="PFX14558.1"/>
    </source>
</evidence>
<keyword evidence="3" id="KW-1185">Reference proteome</keyword>
<dbReference type="InterPro" id="IPR036691">
    <property type="entry name" value="Endo/exonu/phosph_ase_sf"/>
</dbReference>
<organism evidence="2 3">
    <name type="scientific">Stylophora pistillata</name>
    <name type="common">Smooth cauliflower coral</name>
    <dbReference type="NCBI Taxonomy" id="50429"/>
    <lineage>
        <taxon>Eukaryota</taxon>
        <taxon>Metazoa</taxon>
        <taxon>Cnidaria</taxon>
        <taxon>Anthozoa</taxon>
        <taxon>Hexacorallia</taxon>
        <taxon>Scleractinia</taxon>
        <taxon>Astrocoeniina</taxon>
        <taxon>Pocilloporidae</taxon>
        <taxon>Stylophora</taxon>
    </lineage>
</organism>
<dbReference type="AlphaFoldDB" id="A0A2B4RDV4"/>
<dbReference type="InterPro" id="IPR000477">
    <property type="entry name" value="RT_dom"/>
</dbReference>
<dbReference type="SUPFAM" id="SSF56219">
    <property type="entry name" value="DNase I-like"/>
    <property type="match status" value="1"/>
</dbReference>
<gene>
    <name evidence="2" type="primary">CFDP2</name>
    <name evidence="2" type="ORF">AWC38_SpisGene21275</name>
</gene>
<feature type="domain" description="Reverse transcriptase" evidence="1">
    <location>
        <begin position="382"/>
        <end position="530"/>
    </location>
</feature>
<dbReference type="STRING" id="50429.A0A2B4RDV4"/>
<dbReference type="Gene3D" id="3.60.10.10">
    <property type="entry name" value="Endonuclease/exonuclease/phosphatase"/>
    <property type="match status" value="1"/>
</dbReference>
<dbReference type="EMBL" id="LSMT01000762">
    <property type="protein sequence ID" value="PFX14558.1"/>
    <property type="molecule type" value="Genomic_DNA"/>
</dbReference>
<dbReference type="OrthoDB" id="5977725at2759"/>
<dbReference type="CDD" id="cd01650">
    <property type="entry name" value="RT_nLTR_like"/>
    <property type="match status" value="1"/>
</dbReference>
<comment type="caution">
    <text evidence="2">The sequence shown here is derived from an EMBL/GenBank/DDBJ whole genome shotgun (WGS) entry which is preliminary data.</text>
</comment>
<dbReference type="Pfam" id="PF00078">
    <property type="entry name" value="RVT_1"/>
    <property type="match status" value="1"/>
</dbReference>
<dbReference type="SUPFAM" id="SSF56672">
    <property type="entry name" value="DNA/RNA polymerases"/>
    <property type="match status" value="1"/>
</dbReference>
<sequence length="606" mass="69199">MSIRFRLSKRNYATIISAYAPIMTYPDEIKEEFYEILSRTIRSFPPKDELILLADFNARVGRDHDIWGKVLGHHGVGKTNSNGMLLLGLCAANELVITNTIFQQKDSLKATCMHPRSQHWHLLDYATIRQRDLADIHLTRSVRSSTAWSDHRLVRVKSSLRLLAKIHHKSRLKTPRLDVRRLKADEKCALLRKNIKAEVEGMAAEHEEAMDVERLWNVVREDWLSDKLNQAKKENYQNVQSAAQAKIRRMKDKWWKEKARLMQSAANKNDMRTFYKKLKAIHGPCFKGMPAVRSSDGRIILNDPTRIKERWAEHFEQLLNRPFHIANAVLDDLPSRPTLECLSLPITLDEVTNAISVLKNGKASGCDSIPPEVFNKDERADCNNHRGISLLCIAGKILARIIVRRATALAEEVNPESQYGYRENGSTVDMLFEARKVQAKCREQKRDLYIIFVDLTKAFDSVSRTGLWMLLHRVGFTEKVTNTIRSFHDGLQARVVDGGLESAPFDVGNGVKQGCVFAPLLFSIVVAAVIYDAFHNCENGINSMCGTIEEYSTFDDLRQRPKSTIYWSESYSTLMTALLLLIPKKMFKFLLTALVVPQRDMAFRSP</sequence>
<dbReference type="InterPro" id="IPR043502">
    <property type="entry name" value="DNA/RNA_pol_sf"/>
</dbReference>
<accession>A0A2B4RDV4</accession>
<dbReference type="Proteomes" id="UP000225706">
    <property type="component" value="Unassembled WGS sequence"/>
</dbReference>
<name>A0A2B4RDV4_STYPI</name>
<evidence type="ECO:0000259" key="1">
    <source>
        <dbReference type="Pfam" id="PF00078"/>
    </source>
</evidence>
<proteinExistence type="predicted"/>
<protein>
    <submittedName>
        <fullName evidence="2">Craniofacial development protein 2</fullName>
    </submittedName>
</protein>